<evidence type="ECO:0000256" key="6">
    <source>
        <dbReference type="ARBA" id="ARBA00022729"/>
    </source>
</evidence>
<evidence type="ECO:0000313" key="13">
    <source>
        <dbReference type="Proteomes" id="UP000781932"/>
    </source>
</evidence>
<evidence type="ECO:0000256" key="9">
    <source>
        <dbReference type="PROSITE-ProRule" id="PRU01356"/>
    </source>
</evidence>
<protein>
    <recommendedName>
        <fullName evidence="11">CFEM domain-containing protein</fullName>
    </recommendedName>
</protein>
<keyword evidence="6 10" id="KW-0732">Signal</keyword>
<dbReference type="GeneID" id="62169032"/>
<feature type="signal peptide" evidence="10">
    <location>
        <begin position="1"/>
        <end position="18"/>
    </location>
</feature>
<dbReference type="EMBL" id="JAATWM020000079">
    <property type="protein sequence ID" value="KAF9869287.1"/>
    <property type="molecule type" value="Genomic_DNA"/>
</dbReference>
<dbReference type="GO" id="GO:0005576">
    <property type="term" value="C:extracellular region"/>
    <property type="evidence" value="ECO:0007669"/>
    <property type="project" value="UniProtKB-SubCell"/>
</dbReference>
<evidence type="ECO:0000256" key="4">
    <source>
        <dbReference type="ARBA" id="ARBA00022525"/>
    </source>
</evidence>
<evidence type="ECO:0000256" key="8">
    <source>
        <dbReference type="ARBA" id="ARBA00023288"/>
    </source>
</evidence>
<evidence type="ECO:0000256" key="5">
    <source>
        <dbReference type="ARBA" id="ARBA00022622"/>
    </source>
</evidence>
<organism evidence="12 13">
    <name type="scientific">Colletotrichum karsti</name>
    <dbReference type="NCBI Taxonomy" id="1095194"/>
    <lineage>
        <taxon>Eukaryota</taxon>
        <taxon>Fungi</taxon>
        <taxon>Dikarya</taxon>
        <taxon>Ascomycota</taxon>
        <taxon>Pezizomycotina</taxon>
        <taxon>Sordariomycetes</taxon>
        <taxon>Hypocreomycetidae</taxon>
        <taxon>Glomerellales</taxon>
        <taxon>Glomerellaceae</taxon>
        <taxon>Colletotrichum</taxon>
        <taxon>Colletotrichum boninense species complex</taxon>
    </lineage>
</organism>
<comment type="caution">
    <text evidence="12">The sequence shown here is derived from an EMBL/GenBank/DDBJ whole genome shotgun (WGS) entry which is preliminary data.</text>
</comment>
<evidence type="ECO:0000313" key="12">
    <source>
        <dbReference type="EMBL" id="KAF9869287.1"/>
    </source>
</evidence>
<reference evidence="12" key="2">
    <citation type="submission" date="2020-11" db="EMBL/GenBank/DDBJ databases">
        <title>Whole genome sequencing of Colletotrichum sp.</title>
        <authorList>
            <person name="Li H."/>
        </authorList>
    </citation>
    <scope>NUCLEOTIDE SEQUENCE</scope>
    <source>
        <strain evidence="12">CkLH20</strain>
    </source>
</reference>
<dbReference type="RefSeq" id="XP_038738748.1">
    <property type="nucleotide sequence ID" value="XM_038895958.1"/>
</dbReference>
<dbReference type="GO" id="GO:0098552">
    <property type="term" value="C:side of membrane"/>
    <property type="evidence" value="ECO:0007669"/>
    <property type="project" value="UniProtKB-KW"/>
</dbReference>
<dbReference type="PROSITE" id="PS52012">
    <property type="entry name" value="CFEM"/>
    <property type="match status" value="1"/>
</dbReference>
<dbReference type="InterPro" id="IPR008427">
    <property type="entry name" value="Extracellular_membr_CFEM_dom"/>
</dbReference>
<comment type="subcellular location">
    <subcellularLocation>
        <location evidence="1">Membrane</location>
        <topology evidence="1">Lipid-anchor</topology>
        <topology evidence="1">GPI-anchor</topology>
    </subcellularLocation>
    <subcellularLocation>
        <location evidence="2">Secreted</location>
    </subcellularLocation>
</comment>
<sequence>MKFNILALLTLAVGLVSAQSFNDVLPCAKPCVLEESRRTSCPLTNPKDCLCKKADKFRILGCLNKNCSKEDKKKSIQQAIEACK</sequence>
<evidence type="ECO:0000256" key="7">
    <source>
        <dbReference type="ARBA" id="ARBA00023157"/>
    </source>
</evidence>
<keyword evidence="4" id="KW-0964">Secreted</keyword>
<feature type="chain" id="PRO_5040391872" description="CFEM domain-containing protein" evidence="10">
    <location>
        <begin position="19"/>
        <end position="84"/>
    </location>
</feature>
<feature type="domain" description="CFEM" evidence="11">
    <location>
        <begin position="1"/>
        <end position="84"/>
    </location>
</feature>
<feature type="disulfide bond" evidence="9">
    <location>
        <begin position="27"/>
        <end position="67"/>
    </location>
</feature>
<gene>
    <name evidence="12" type="ORF">CkaCkLH20_13248</name>
</gene>
<reference evidence="12" key="1">
    <citation type="submission" date="2020-03" db="EMBL/GenBank/DDBJ databases">
        <authorList>
            <person name="He L."/>
        </authorList>
    </citation>
    <scope>NUCLEOTIDE SEQUENCE</scope>
    <source>
        <strain evidence="12">CkLH20</strain>
    </source>
</reference>
<evidence type="ECO:0000256" key="10">
    <source>
        <dbReference type="SAM" id="SignalP"/>
    </source>
</evidence>
<evidence type="ECO:0000256" key="3">
    <source>
        <dbReference type="ARBA" id="ARBA00010031"/>
    </source>
</evidence>
<evidence type="ECO:0000259" key="11">
    <source>
        <dbReference type="PROSITE" id="PS52012"/>
    </source>
</evidence>
<feature type="disulfide bond" evidence="9">
    <location>
        <begin position="31"/>
        <end position="62"/>
    </location>
</feature>
<evidence type="ECO:0000256" key="1">
    <source>
        <dbReference type="ARBA" id="ARBA00004589"/>
    </source>
</evidence>
<keyword evidence="5" id="KW-0472">Membrane</keyword>
<keyword evidence="5" id="KW-0325">Glycoprotein</keyword>
<dbReference type="Pfam" id="PF05730">
    <property type="entry name" value="CFEM"/>
    <property type="match status" value="1"/>
</dbReference>
<dbReference type="AlphaFoldDB" id="A0A9P6HTD0"/>
<dbReference type="OrthoDB" id="3767534at2759"/>
<comment type="similarity">
    <text evidence="3">Belongs to the RBT5 family.</text>
</comment>
<accession>A0A9P6HTD0</accession>
<keyword evidence="8" id="KW-0449">Lipoprotein</keyword>
<keyword evidence="13" id="KW-1185">Reference proteome</keyword>
<keyword evidence="5" id="KW-0336">GPI-anchor</keyword>
<evidence type="ECO:0000256" key="2">
    <source>
        <dbReference type="ARBA" id="ARBA00004613"/>
    </source>
</evidence>
<name>A0A9P6HTD0_9PEZI</name>
<comment type="caution">
    <text evidence="9">Lacks conserved residue(s) required for the propagation of feature annotation.</text>
</comment>
<proteinExistence type="inferred from homology"/>
<keyword evidence="7 9" id="KW-1015">Disulfide bond</keyword>
<dbReference type="Proteomes" id="UP000781932">
    <property type="component" value="Unassembled WGS sequence"/>
</dbReference>